<sequence length="52" mass="5775">MRSSKNGKKAVTVVSGVLDIYKGYKLHLLATVKDKIIPLAWKFSCANEHDSL</sequence>
<accession>A0ABZ0TZF8</accession>
<gene>
    <name evidence="1" type="ORF">SOJ16_002121</name>
</gene>
<keyword evidence="2" id="KW-1185">Reference proteome</keyword>
<evidence type="ECO:0000313" key="2">
    <source>
        <dbReference type="Proteomes" id="UP001322744"/>
    </source>
</evidence>
<proteinExistence type="predicted"/>
<protein>
    <recommendedName>
        <fullName evidence="3">Transposase</fullName>
    </recommendedName>
</protein>
<dbReference type="Proteomes" id="UP001322744">
    <property type="component" value="Chromosome"/>
</dbReference>
<reference evidence="1 2" key="1">
    <citation type="submission" date="2023-12" db="EMBL/GenBank/DDBJ databases">
        <authorList>
            <person name="Manesh M.J.H."/>
            <person name="Bing R.G."/>
            <person name="Willard D.J."/>
            <person name="Kelly R.M."/>
        </authorList>
    </citation>
    <scope>NUCLEOTIDE SEQUENCE [LARGE SCALE GENOMIC DNA]</scope>
    <source>
        <strain evidence="1 2">DSM 8977</strain>
    </source>
</reference>
<dbReference type="EMBL" id="CP139957">
    <property type="protein sequence ID" value="WPX08252.1"/>
    <property type="molecule type" value="Genomic_DNA"/>
</dbReference>
<evidence type="ECO:0008006" key="3">
    <source>
        <dbReference type="Google" id="ProtNLM"/>
    </source>
</evidence>
<name>A0ABZ0TZF8_9FIRM</name>
<evidence type="ECO:0000313" key="1">
    <source>
        <dbReference type="EMBL" id="WPX08252.1"/>
    </source>
</evidence>
<dbReference type="RefSeq" id="WP_322141197.1">
    <property type="nucleotide sequence ID" value="NZ_CP139957.1"/>
</dbReference>
<organism evidence="1 2">
    <name type="scientific">Anaerocellum danielii</name>
    <dbReference type="NCBI Taxonomy" id="1387557"/>
    <lineage>
        <taxon>Bacteria</taxon>
        <taxon>Bacillati</taxon>
        <taxon>Bacillota</taxon>
        <taxon>Bacillota incertae sedis</taxon>
        <taxon>Caldicellulosiruptorales</taxon>
        <taxon>Caldicellulosiruptoraceae</taxon>
        <taxon>Anaerocellum</taxon>
    </lineage>
</organism>